<dbReference type="PANTHER" id="PTHR30154">
    <property type="entry name" value="LEUCINE-RESPONSIVE REGULATORY PROTEIN"/>
    <property type="match status" value="1"/>
</dbReference>
<dbReference type="PROSITE" id="PS50956">
    <property type="entry name" value="HTH_ASNC_2"/>
    <property type="match status" value="1"/>
</dbReference>
<name>A0AA42H2J9_9HYPH</name>
<organism evidence="5 6">
    <name type="scientific">Brucella intermedia GD04153</name>
    <dbReference type="NCBI Taxonomy" id="2975438"/>
    <lineage>
        <taxon>Bacteria</taxon>
        <taxon>Pseudomonadati</taxon>
        <taxon>Pseudomonadota</taxon>
        <taxon>Alphaproteobacteria</taxon>
        <taxon>Hyphomicrobiales</taxon>
        <taxon>Brucellaceae</taxon>
        <taxon>Brucella/Ochrobactrum group</taxon>
        <taxon>Brucella</taxon>
    </lineage>
</organism>
<dbReference type="InterPro" id="IPR019888">
    <property type="entry name" value="Tscrpt_reg_AsnC-like"/>
</dbReference>
<dbReference type="Gene3D" id="1.10.10.10">
    <property type="entry name" value="Winged helix-like DNA-binding domain superfamily/Winged helix DNA-binding domain"/>
    <property type="match status" value="1"/>
</dbReference>
<feature type="domain" description="HTH asnC-type" evidence="4">
    <location>
        <begin position="14"/>
        <end position="75"/>
    </location>
</feature>
<accession>A0AA42H2J9</accession>
<evidence type="ECO:0000313" key="5">
    <source>
        <dbReference type="EMBL" id="MDH0126839.1"/>
    </source>
</evidence>
<dbReference type="SMART" id="SM00344">
    <property type="entry name" value="HTH_ASNC"/>
    <property type="match status" value="1"/>
</dbReference>
<dbReference type="CDD" id="cd00090">
    <property type="entry name" value="HTH_ARSR"/>
    <property type="match status" value="1"/>
</dbReference>
<keyword evidence="3" id="KW-0804">Transcription</keyword>
<dbReference type="Gene3D" id="3.30.70.920">
    <property type="match status" value="1"/>
</dbReference>
<dbReference type="GO" id="GO:0005829">
    <property type="term" value="C:cytosol"/>
    <property type="evidence" value="ECO:0007669"/>
    <property type="project" value="TreeGrafter"/>
</dbReference>
<dbReference type="InterPro" id="IPR011991">
    <property type="entry name" value="ArsR-like_HTH"/>
</dbReference>
<reference evidence="5" key="1">
    <citation type="submission" date="2022-09" db="EMBL/GenBank/DDBJ databases">
        <title>Intensive care unit water sources are persistently colonized with multi-drug resistant bacteria and are the site of extensive horizontal gene transfer of antibiotic resistance genes.</title>
        <authorList>
            <person name="Diorio-Toth L."/>
        </authorList>
    </citation>
    <scope>NUCLEOTIDE SEQUENCE</scope>
    <source>
        <strain evidence="5">GD04153</strain>
    </source>
</reference>
<dbReference type="PROSITE" id="PS00519">
    <property type="entry name" value="HTH_ASNC_1"/>
    <property type="match status" value="1"/>
</dbReference>
<sequence>MSNSSKTQDRSSRLDQIDRRILARLQRDSTLPVGELAEQVGLSMTPCWRRIQRLEQDGYIKKRIAILDRRLLNAKVTVFIAIKTRDHSIEWIERFHQATRDMSEVVDIYRMSGEVDYLIRAFVPDIEAYDDLYKKLVAKLPIADVTSMFAMEEIKSTSEVPLDFISD</sequence>
<dbReference type="InterPro" id="IPR019887">
    <property type="entry name" value="Tscrpt_reg_AsnC/Lrp_C"/>
</dbReference>
<dbReference type="SUPFAM" id="SSF54909">
    <property type="entry name" value="Dimeric alpha+beta barrel"/>
    <property type="match status" value="1"/>
</dbReference>
<dbReference type="GO" id="GO:0006355">
    <property type="term" value="P:regulation of DNA-templated transcription"/>
    <property type="evidence" value="ECO:0007669"/>
    <property type="project" value="UniProtKB-ARBA"/>
</dbReference>
<dbReference type="InterPro" id="IPR036388">
    <property type="entry name" value="WH-like_DNA-bd_sf"/>
</dbReference>
<gene>
    <name evidence="5" type="ORF">N7376_22960</name>
</gene>
<dbReference type="PRINTS" id="PR00033">
    <property type="entry name" value="HTHASNC"/>
</dbReference>
<evidence type="ECO:0000256" key="3">
    <source>
        <dbReference type="ARBA" id="ARBA00023163"/>
    </source>
</evidence>
<comment type="caution">
    <text evidence="5">The sequence shown here is derived from an EMBL/GenBank/DDBJ whole genome shotgun (WGS) entry which is preliminary data.</text>
</comment>
<dbReference type="GO" id="GO:0043200">
    <property type="term" value="P:response to amino acid"/>
    <property type="evidence" value="ECO:0007669"/>
    <property type="project" value="TreeGrafter"/>
</dbReference>
<dbReference type="Pfam" id="PF13412">
    <property type="entry name" value="HTH_24"/>
    <property type="match status" value="1"/>
</dbReference>
<dbReference type="InterPro" id="IPR019885">
    <property type="entry name" value="Tscrpt_reg_HTH_AsnC-type_CS"/>
</dbReference>
<evidence type="ECO:0000256" key="1">
    <source>
        <dbReference type="ARBA" id="ARBA00023015"/>
    </source>
</evidence>
<dbReference type="InterPro" id="IPR036390">
    <property type="entry name" value="WH_DNA-bd_sf"/>
</dbReference>
<protein>
    <submittedName>
        <fullName evidence="5">Lrp/AsnC family transcriptional regulator</fullName>
    </submittedName>
</protein>
<dbReference type="GO" id="GO:0043565">
    <property type="term" value="F:sequence-specific DNA binding"/>
    <property type="evidence" value="ECO:0007669"/>
    <property type="project" value="InterPro"/>
</dbReference>
<evidence type="ECO:0000256" key="2">
    <source>
        <dbReference type="ARBA" id="ARBA00023125"/>
    </source>
</evidence>
<dbReference type="EMBL" id="JAODYY010000017">
    <property type="protein sequence ID" value="MDH0126839.1"/>
    <property type="molecule type" value="Genomic_DNA"/>
</dbReference>
<dbReference type="Proteomes" id="UP001158087">
    <property type="component" value="Unassembled WGS sequence"/>
</dbReference>
<evidence type="ECO:0000259" key="4">
    <source>
        <dbReference type="PROSITE" id="PS50956"/>
    </source>
</evidence>
<dbReference type="PANTHER" id="PTHR30154:SF17">
    <property type="entry name" value="DNA-BINDING TRANSCRIPTIONAL ACTIVATOR DECR"/>
    <property type="match status" value="1"/>
</dbReference>
<dbReference type="Pfam" id="PF01037">
    <property type="entry name" value="AsnC_trans_reg"/>
    <property type="match status" value="1"/>
</dbReference>
<dbReference type="InterPro" id="IPR000485">
    <property type="entry name" value="AsnC-type_HTH_dom"/>
</dbReference>
<keyword evidence="2" id="KW-0238">DNA-binding</keyword>
<dbReference type="AlphaFoldDB" id="A0AA42H2J9"/>
<keyword evidence="1" id="KW-0805">Transcription regulation</keyword>
<evidence type="ECO:0000313" key="6">
    <source>
        <dbReference type="Proteomes" id="UP001158087"/>
    </source>
</evidence>
<dbReference type="SUPFAM" id="SSF46785">
    <property type="entry name" value="Winged helix' DNA-binding domain"/>
    <property type="match status" value="1"/>
</dbReference>
<proteinExistence type="predicted"/>
<dbReference type="InterPro" id="IPR011008">
    <property type="entry name" value="Dimeric_a/b-barrel"/>
</dbReference>